<dbReference type="AlphaFoldDB" id="A0A4R1R9Z9"/>
<dbReference type="InterPro" id="IPR036890">
    <property type="entry name" value="HATPase_C_sf"/>
</dbReference>
<keyword evidence="1" id="KW-1133">Transmembrane helix</keyword>
<evidence type="ECO:0000259" key="3">
    <source>
        <dbReference type="Pfam" id="PF06580"/>
    </source>
</evidence>
<keyword evidence="1" id="KW-0472">Membrane</keyword>
<dbReference type="GO" id="GO:0016020">
    <property type="term" value="C:membrane"/>
    <property type="evidence" value="ECO:0007669"/>
    <property type="project" value="InterPro"/>
</dbReference>
<keyword evidence="5" id="KW-1185">Reference proteome</keyword>
<dbReference type="PANTHER" id="PTHR34220">
    <property type="entry name" value="SENSOR HISTIDINE KINASE YPDA"/>
    <property type="match status" value="1"/>
</dbReference>
<dbReference type="InterPro" id="IPR003594">
    <property type="entry name" value="HATPase_dom"/>
</dbReference>
<dbReference type="Proteomes" id="UP000295008">
    <property type="component" value="Unassembled WGS sequence"/>
</dbReference>
<accession>A0A4R1R9Z9</accession>
<protein>
    <submittedName>
        <fullName evidence="4">Two-component system sensor histidine kinase YesM</fullName>
    </submittedName>
</protein>
<keyword evidence="4" id="KW-0418">Kinase</keyword>
<dbReference type="EMBL" id="SLUN01000024">
    <property type="protein sequence ID" value="TCL62564.1"/>
    <property type="molecule type" value="Genomic_DNA"/>
</dbReference>
<organism evidence="4 5">
    <name type="scientific">Hydrogenispora ethanolica</name>
    <dbReference type="NCBI Taxonomy" id="1082276"/>
    <lineage>
        <taxon>Bacteria</taxon>
        <taxon>Bacillati</taxon>
        <taxon>Bacillota</taxon>
        <taxon>Hydrogenispora</taxon>
    </lineage>
</organism>
<dbReference type="SUPFAM" id="SSF55874">
    <property type="entry name" value="ATPase domain of HSP90 chaperone/DNA topoisomerase II/histidine kinase"/>
    <property type="match status" value="1"/>
</dbReference>
<keyword evidence="1" id="KW-0812">Transmembrane</keyword>
<comment type="caution">
    <text evidence="4">The sequence shown here is derived from an EMBL/GenBank/DDBJ whole genome shotgun (WGS) entry which is preliminary data.</text>
</comment>
<sequence length="595" mass="69364">MKKLMNWQFIIKNFCRYFAPVFFPLIILGIFLNFSTRNYLVNETNRKDLLILQNIQNYTDEFFLILNRLRLDFEIENSLQTLLANTLRQSTDNFEAFQAIELLKNIAYNHTNYNLAVKSIYLYIDNPSEAFISSDQGYSRIRDYYDPLWLKSYQLLRNTSQNTWVETRKVNDSTFSSLNQKKIITIFQKFSQSISSKNAGVIVLNISRNNLLAKIKSIPQIKNQTIMICDNQNQPILVTGKQVVMEQTTIDKIFKSEDSLFHIGSRSYIATKRVVSNYKWGLIILTPTQQVFNRPTQLVFLTVMVFGASILIGLFIAAYMTKTNYQRLDAIVKTFQSAETGKHFPQPSPQMKDEYDFILQNIITTFVEQKFLKTQLAEKMYRLKYLELLALQAQINPHFLFNTLKTIYWMNLAQTSGKPSNVSRMIENLSDILYYALGNPEKLVTLEAEIKNCISYIEIQSERYPDKFEVFWDYDESILENQVPKLILQPLIENSIYHGIKEKMGRCVLKIRISLHNDRIKIAVLDNGIGITPEKLKEIRARFSQKTDSSEHIGLINTYKRLSLVYNENFKMVIRSKYQSGTVVFIDLPRNFSAS</sequence>
<keyword evidence="4" id="KW-0808">Transferase</keyword>
<feature type="transmembrane region" description="Helical" evidence="1">
    <location>
        <begin position="21"/>
        <end position="40"/>
    </location>
</feature>
<dbReference type="OrthoDB" id="1729609at2"/>
<dbReference type="Pfam" id="PF06580">
    <property type="entry name" value="His_kinase"/>
    <property type="match status" value="1"/>
</dbReference>
<dbReference type="Pfam" id="PF02518">
    <property type="entry name" value="HATPase_c"/>
    <property type="match status" value="1"/>
</dbReference>
<evidence type="ECO:0000313" key="4">
    <source>
        <dbReference type="EMBL" id="TCL62564.1"/>
    </source>
</evidence>
<reference evidence="4 5" key="1">
    <citation type="submission" date="2019-03" db="EMBL/GenBank/DDBJ databases">
        <title>Genomic Encyclopedia of Type Strains, Phase IV (KMG-IV): sequencing the most valuable type-strain genomes for metagenomic binning, comparative biology and taxonomic classification.</title>
        <authorList>
            <person name="Goeker M."/>
        </authorList>
    </citation>
    <scope>NUCLEOTIDE SEQUENCE [LARGE SCALE GENOMIC DNA]</scope>
    <source>
        <strain evidence="4 5">LX-B</strain>
    </source>
</reference>
<dbReference type="Gene3D" id="3.30.565.10">
    <property type="entry name" value="Histidine kinase-like ATPase, C-terminal domain"/>
    <property type="match status" value="1"/>
</dbReference>
<feature type="domain" description="Signal transduction histidine kinase internal region" evidence="3">
    <location>
        <begin position="387"/>
        <end position="468"/>
    </location>
</feature>
<proteinExistence type="predicted"/>
<dbReference type="GO" id="GO:0000155">
    <property type="term" value="F:phosphorelay sensor kinase activity"/>
    <property type="evidence" value="ECO:0007669"/>
    <property type="project" value="InterPro"/>
</dbReference>
<gene>
    <name evidence="4" type="ORF">EDC14_102430</name>
</gene>
<name>A0A4R1R9Z9_HYDET</name>
<feature type="transmembrane region" description="Helical" evidence="1">
    <location>
        <begin position="298"/>
        <end position="319"/>
    </location>
</feature>
<feature type="domain" description="Histidine kinase/HSP90-like ATPase" evidence="2">
    <location>
        <begin position="486"/>
        <end position="590"/>
    </location>
</feature>
<evidence type="ECO:0000313" key="5">
    <source>
        <dbReference type="Proteomes" id="UP000295008"/>
    </source>
</evidence>
<dbReference type="PANTHER" id="PTHR34220:SF7">
    <property type="entry name" value="SENSOR HISTIDINE KINASE YPDA"/>
    <property type="match status" value="1"/>
</dbReference>
<evidence type="ECO:0000256" key="1">
    <source>
        <dbReference type="SAM" id="Phobius"/>
    </source>
</evidence>
<evidence type="ECO:0000259" key="2">
    <source>
        <dbReference type="Pfam" id="PF02518"/>
    </source>
</evidence>
<dbReference type="InterPro" id="IPR050640">
    <property type="entry name" value="Bact_2-comp_sensor_kinase"/>
</dbReference>
<dbReference type="InterPro" id="IPR010559">
    <property type="entry name" value="Sig_transdc_His_kin_internal"/>
</dbReference>